<dbReference type="OrthoDB" id="527344at2759"/>
<name>A0A835Z2Q2_9STRA</name>
<reference evidence="1" key="1">
    <citation type="submission" date="2021-02" db="EMBL/GenBank/DDBJ databases">
        <title>First Annotated Genome of the Yellow-green Alga Tribonema minus.</title>
        <authorList>
            <person name="Mahan K.M."/>
        </authorList>
    </citation>
    <scope>NUCLEOTIDE SEQUENCE</scope>
    <source>
        <strain evidence="1">UTEX B ZZ1240</strain>
    </source>
</reference>
<dbReference type="Proteomes" id="UP000664859">
    <property type="component" value="Unassembled WGS sequence"/>
</dbReference>
<dbReference type="EMBL" id="JAFCMP010000141">
    <property type="protein sequence ID" value="KAG5185144.1"/>
    <property type="molecule type" value="Genomic_DNA"/>
</dbReference>
<comment type="caution">
    <text evidence="1">The sequence shown here is derived from an EMBL/GenBank/DDBJ whole genome shotgun (WGS) entry which is preliminary data.</text>
</comment>
<evidence type="ECO:0000313" key="1">
    <source>
        <dbReference type="EMBL" id="KAG5185144.1"/>
    </source>
</evidence>
<organism evidence="1 2">
    <name type="scientific">Tribonema minus</name>
    <dbReference type="NCBI Taxonomy" id="303371"/>
    <lineage>
        <taxon>Eukaryota</taxon>
        <taxon>Sar</taxon>
        <taxon>Stramenopiles</taxon>
        <taxon>Ochrophyta</taxon>
        <taxon>PX clade</taxon>
        <taxon>Xanthophyceae</taxon>
        <taxon>Tribonematales</taxon>
        <taxon>Tribonemataceae</taxon>
        <taxon>Tribonema</taxon>
    </lineage>
</organism>
<dbReference type="SUPFAM" id="SSF56281">
    <property type="entry name" value="Metallo-hydrolase/oxidoreductase"/>
    <property type="match status" value="1"/>
</dbReference>
<gene>
    <name evidence="1" type="ORF">JKP88DRAFT_354280</name>
</gene>
<accession>A0A835Z2Q2</accession>
<sequence>MGVEHVFITHGHLDHCGAIFTHARLRGRDLPPAKAKGAFEELGEDELPMEIVPIQPGEEVSIGNGCYVAPFPTAHRVPSQGYIIRDRRPRGLKPEYQGLAAAALKELRAATARTRPAGGGAEGAARDNGGLPTAALKELRAAGVEVGQLTDTVEVAFTGDTSFAPLLEQEEIWRAKILILEDAPRYASAVTSARGRVAMTYLDGTLDGAVKWCHTHLSEVAASAHRFSGVRELIACHVTARKSRFDAMRLLRKALPRDLAERTSVMLRLFGADEEVTRAVRLLREALPRDLAARTGVMLRLFGADEAVTPVCDPAS</sequence>
<dbReference type="PANTHER" id="PTHR46504:SF2">
    <property type="entry name" value="TRNASE Z TRZ1"/>
    <property type="match status" value="1"/>
</dbReference>
<dbReference type="InterPro" id="IPR036866">
    <property type="entry name" value="RibonucZ/Hydroxyglut_hydro"/>
</dbReference>
<proteinExistence type="predicted"/>
<dbReference type="AlphaFoldDB" id="A0A835Z2Q2"/>
<dbReference type="Gene3D" id="3.60.15.10">
    <property type="entry name" value="Ribonuclease Z/Hydroxyacylglutathione hydrolase-like"/>
    <property type="match status" value="1"/>
</dbReference>
<keyword evidence="2" id="KW-1185">Reference proteome</keyword>
<evidence type="ECO:0000313" key="2">
    <source>
        <dbReference type="Proteomes" id="UP000664859"/>
    </source>
</evidence>
<protein>
    <submittedName>
        <fullName evidence="1">Beta-lactamase-like protein</fullName>
    </submittedName>
</protein>
<dbReference type="PANTHER" id="PTHR46504">
    <property type="entry name" value="TRNASE Z TRZ1"/>
    <property type="match status" value="1"/>
</dbReference>